<dbReference type="InterPro" id="IPR029044">
    <property type="entry name" value="Nucleotide-diphossugar_trans"/>
</dbReference>
<dbReference type="InterPro" id="IPR001173">
    <property type="entry name" value="Glyco_trans_2-like"/>
</dbReference>
<name>A0A563VXB7_9CYAN</name>
<protein>
    <submittedName>
        <fullName evidence="2">Glucosyl transferase</fullName>
    </submittedName>
</protein>
<gene>
    <name evidence="2" type="ORF">H1P_400022</name>
</gene>
<proteinExistence type="predicted"/>
<dbReference type="PANTHER" id="PTHR22916">
    <property type="entry name" value="GLYCOSYLTRANSFERASE"/>
    <property type="match status" value="1"/>
</dbReference>
<evidence type="ECO:0000313" key="2">
    <source>
        <dbReference type="EMBL" id="VEP16066.1"/>
    </source>
</evidence>
<keyword evidence="3" id="KW-1185">Reference proteome</keyword>
<dbReference type="RefSeq" id="WP_144865849.1">
    <property type="nucleotide sequence ID" value="NZ_LR213800.1"/>
</dbReference>
<sequence length="314" mass="34982">MNQNLLVSIIINNYNYGSFIAEAIDSALNQTYSPIEVIVVDDGSTDNSREIIASYGDKIIPVLKKNGGQASAYNAGVAATSGEIICFLDSDDFFLPEKVALVVKVFQANSEIGWCFNTVKLIDDKTNQELGLTRQSGVGKCDFRDSVINGTSLYVPPSSGLCFRRSLLAQILPIPEVFINGADGYPMKAAPVLSPGFMFEQALTIMRVHGDNNSTYRQDRPQLQTKNILTAYFLRAKFPQLAKVCNRMFAKGLSAYWKYKVIYVRYGVPYQGHRKSIADYFTLLSLLEKIEIILRAIYYSFPQKATNSINLALK</sequence>
<organism evidence="2 3">
    <name type="scientific">Hyella patelloides LEGE 07179</name>
    <dbReference type="NCBI Taxonomy" id="945734"/>
    <lineage>
        <taxon>Bacteria</taxon>
        <taxon>Bacillati</taxon>
        <taxon>Cyanobacteriota</taxon>
        <taxon>Cyanophyceae</taxon>
        <taxon>Pleurocapsales</taxon>
        <taxon>Hyellaceae</taxon>
        <taxon>Hyella</taxon>
    </lineage>
</organism>
<dbReference type="SUPFAM" id="SSF53448">
    <property type="entry name" value="Nucleotide-diphospho-sugar transferases"/>
    <property type="match status" value="1"/>
</dbReference>
<dbReference type="OrthoDB" id="450387at2"/>
<evidence type="ECO:0000313" key="3">
    <source>
        <dbReference type="Proteomes" id="UP000320055"/>
    </source>
</evidence>
<dbReference type="GO" id="GO:0016758">
    <property type="term" value="F:hexosyltransferase activity"/>
    <property type="evidence" value="ECO:0007669"/>
    <property type="project" value="UniProtKB-ARBA"/>
</dbReference>
<accession>A0A563VXB7</accession>
<reference evidence="2 3" key="1">
    <citation type="submission" date="2019-01" db="EMBL/GenBank/DDBJ databases">
        <authorList>
            <person name="Brito A."/>
        </authorList>
    </citation>
    <scope>NUCLEOTIDE SEQUENCE [LARGE SCALE GENOMIC DNA]</scope>
    <source>
        <strain evidence="2">1</strain>
    </source>
</reference>
<dbReference type="Proteomes" id="UP000320055">
    <property type="component" value="Unassembled WGS sequence"/>
</dbReference>
<dbReference type="AlphaFoldDB" id="A0A563VXB7"/>
<dbReference type="PANTHER" id="PTHR22916:SF3">
    <property type="entry name" value="UDP-GLCNAC:BETAGAL BETA-1,3-N-ACETYLGLUCOSAMINYLTRANSFERASE-LIKE PROTEIN 1"/>
    <property type="match status" value="1"/>
</dbReference>
<dbReference type="EMBL" id="CAACVJ010000335">
    <property type="protein sequence ID" value="VEP16066.1"/>
    <property type="molecule type" value="Genomic_DNA"/>
</dbReference>
<dbReference type="Gene3D" id="3.90.550.10">
    <property type="entry name" value="Spore Coat Polysaccharide Biosynthesis Protein SpsA, Chain A"/>
    <property type="match status" value="1"/>
</dbReference>
<keyword evidence="2" id="KW-0808">Transferase</keyword>
<feature type="domain" description="Glycosyltransferase 2-like" evidence="1">
    <location>
        <begin position="8"/>
        <end position="152"/>
    </location>
</feature>
<dbReference type="Pfam" id="PF00535">
    <property type="entry name" value="Glycos_transf_2"/>
    <property type="match status" value="1"/>
</dbReference>
<evidence type="ECO:0000259" key="1">
    <source>
        <dbReference type="Pfam" id="PF00535"/>
    </source>
</evidence>